<evidence type="ECO:0000313" key="2">
    <source>
        <dbReference type="Proteomes" id="UP000289794"/>
    </source>
</evidence>
<dbReference type="Proteomes" id="UP000289794">
    <property type="component" value="Chromosome"/>
</dbReference>
<dbReference type="CDD" id="cd00085">
    <property type="entry name" value="HNHc"/>
    <property type="match status" value="1"/>
</dbReference>
<accession>A0A4V0Z836</accession>
<dbReference type="EMBL" id="CP035945">
    <property type="protein sequence ID" value="QBE98928.1"/>
    <property type="molecule type" value="Genomic_DNA"/>
</dbReference>
<reference evidence="1 2" key="1">
    <citation type="submission" date="2019-01" db="EMBL/GenBank/DDBJ databases">
        <title>PMF-metabolizing Aryl O-demethylase.</title>
        <authorList>
            <person name="Kim M."/>
        </authorList>
    </citation>
    <scope>NUCLEOTIDE SEQUENCE [LARGE SCALE GENOMIC DNA]</scope>
    <source>
        <strain evidence="1 2">PMF1</strain>
    </source>
</reference>
<dbReference type="KEGG" id="bpro:PMF13cell1_04497"/>
<gene>
    <name evidence="1" type="ORF">PMF13cell1_04497</name>
</gene>
<evidence type="ECO:0008006" key="3">
    <source>
        <dbReference type="Google" id="ProtNLM"/>
    </source>
</evidence>
<evidence type="ECO:0000313" key="1">
    <source>
        <dbReference type="EMBL" id="QBE98928.1"/>
    </source>
</evidence>
<sequence length="227" mass="25780">MNMEVQIRGYREDTEGTDLLVHLPGMKLGYLLLNKRVENAELRLDDGRHITAAQRRKAYATIRDIADFTGYLPEEEKEWLKYLHIIRTGDGYFSLSQCSVDTARAFITTIMDFAIENGIPLSEPGIERAEDTGAYLYACIKHKKCAVCGKDGEIHHVDAIGMGRDRRTVDDSNSRKICLCRTHHTIAHQRGMRAFEQMYHVYGIGIPEDSRSPMLGTLNDISQFVTL</sequence>
<dbReference type="InterPro" id="IPR041242">
    <property type="entry name" value="HNHc_6"/>
</dbReference>
<dbReference type="AlphaFoldDB" id="A0A4V0Z836"/>
<name>A0A4V0Z836_9FIRM</name>
<dbReference type="InterPro" id="IPR003615">
    <property type="entry name" value="HNH_nuc"/>
</dbReference>
<dbReference type="RefSeq" id="WP_130182185.1">
    <property type="nucleotide sequence ID" value="NZ_CP035945.1"/>
</dbReference>
<protein>
    <recommendedName>
        <fullName evidence="3">HNH nuclease domain-containing protein</fullName>
    </recommendedName>
</protein>
<organism evidence="1 2">
    <name type="scientific">Blautia producta</name>
    <dbReference type="NCBI Taxonomy" id="33035"/>
    <lineage>
        <taxon>Bacteria</taxon>
        <taxon>Bacillati</taxon>
        <taxon>Bacillota</taxon>
        <taxon>Clostridia</taxon>
        <taxon>Lachnospirales</taxon>
        <taxon>Lachnospiraceae</taxon>
        <taxon>Blautia</taxon>
    </lineage>
</organism>
<proteinExistence type="predicted"/>
<dbReference type="Pfam" id="PF16784">
    <property type="entry name" value="HNHc_6"/>
    <property type="match status" value="1"/>
</dbReference>